<dbReference type="PANTHER" id="PTHR46252:SF3">
    <property type="entry name" value="KIELIN_CHORDIN-LIKE PROTEIN"/>
    <property type="match status" value="1"/>
</dbReference>
<gene>
    <name evidence="2" type="ORF">MEDL_34798</name>
</gene>
<dbReference type="PROSITE" id="PS50184">
    <property type="entry name" value="VWFC_2"/>
    <property type="match status" value="1"/>
</dbReference>
<dbReference type="Proteomes" id="UP000683360">
    <property type="component" value="Unassembled WGS sequence"/>
</dbReference>
<evidence type="ECO:0000313" key="2">
    <source>
        <dbReference type="EMBL" id="CAG2221411.1"/>
    </source>
</evidence>
<dbReference type="Pfam" id="PF23334">
    <property type="entry name" value="VWC2L_2nd"/>
    <property type="match status" value="1"/>
</dbReference>
<comment type="caution">
    <text evidence="2">The sequence shown here is derived from an EMBL/GenBank/DDBJ whole genome shotgun (WGS) entry which is preliminary data.</text>
</comment>
<dbReference type="AlphaFoldDB" id="A0A8S3SJV2"/>
<dbReference type="InterPro" id="IPR057856">
    <property type="entry name" value="VWC2L_C"/>
</dbReference>
<proteinExistence type="predicted"/>
<feature type="domain" description="VWFC" evidence="1">
    <location>
        <begin position="56"/>
        <end position="113"/>
    </location>
</feature>
<dbReference type="GO" id="GO:0045202">
    <property type="term" value="C:synapse"/>
    <property type="evidence" value="ECO:0007669"/>
    <property type="project" value="UniProtKB-SubCell"/>
</dbReference>
<name>A0A8S3SJV2_MYTED</name>
<organism evidence="2 3">
    <name type="scientific">Mytilus edulis</name>
    <name type="common">Blue mussel</name>
    <dbReference type="NCBI Taxonomy" id="6550"/>
    <lineage>
        <taxon>Eukaryota</taxon>
        <taxon>Metazoa</taxon>
        <taxon>Spiralia</taxon>
        <taxon>Lophotrochozoa</taxon>
        <taxon>Mollusca</taxon>
        <taxon>Bivalvia</taxon>
        <taxon>Autobranchia</taxon>
        <taxon>Pteriomorphia</taxon>
        <taxon>Mytilida</taxon>
        <taxon>Mytiloidea</taxon>
        <taxon>Mytilidae</taxon>
        <taxon>Mytilinae</taxon>
        <taxon>Mytilus</taxon>
    </lineage>
</organism>
<evidence type="ECO:0000313" key="3">
    <source>
        <dbReference type="Proteomes" id="UP000683360"/>
    </source>
</evidence>
<sequence length="165" mass="18221">MSKTDFLSLDDNLDLDILFGEYTDTDPIVDSDDDFVLATVTVVNSFTFPHFPTRPSGCSIYGKLHPEGSHWKESPCEWCDCVNGQSQCLIADCFKMECVDSVPHPDKCCPVCPNGKNCYFGNTVIAAGKDVQVDSDTMCRCPEQFGFGMTAQKAVCKYIMPTVKS</sequence>
<dbReference type="SMART" id="SM00214">
    <property type="entry name" value="VWC"/>
    <property type="match status" value="1"/>
</dbReference>
<keyword evidence="3" id="KW-1185">Reference proteome</keyword>
<reference evidence="2" key="1">
    <citation type="submission" date="2021-03" db="EMBL/GenBank/DDBJ databases">
        <authorList>
            <person name="Bekaert M."/>
        </authorList>
    </citation>
    <scope>NUCLEOTIDE SEQUENCE</scope>
</reference>
<dbReference type="InterPro" id="IPR042979">
    <property type="entry name" value="VWC2/VWC2L"/>
</dbReference>
<dbReference type="EMBL" id="CAJPWZ010001680">
    <property type="protein sequence ID" value="CAG2221411.1"/>
    <property type="molecule type" value="Genomic_DNA"/>
</dbReference>
<dbReference type="GO" id="GO:0005615">
    <property type="term" value="C:extracellular space"/>
    <property type="evidence" value="ECO:0007669"/>
    <property type="project" value="TreeGrafter"/>
</dbReference>
<evidence type="ECO:0000259" key="1">
    <source>
        <dbReference type="PROSITE" id="PS50184"/>
    </source>
</evidence>
<dbReference type="GO" id="GO:0032281">
    <property type="term" value="C:AMPA glutamate receptor complex"/>
    <property type="evidence" value="ECO:0007669"/>
    <property type="project" value="TreeGrafter"/>
</dbReference>
<dbReference type="GO" id="GO:0030514">
    <property type="term" value="P:negative regulation of BMP signaling pathway"/>
    <property type="evidence" value="ECO:0007669"/>
    <property type="project" value="TreeGrafter"/>
</dbReference>
<dbReference type="Gene3D" id="6.20.200.20">
    <property type="match status" value="1"/>
</dbReference>
<dbReference type="SUPFAM" id="SSF57603">
    <property type="entry name" value="FnI-like domain"/>
    <property type="match status" value="1"/>
</dbReference>
<protein>
    <recommendedName>
        <fullName evidence="1">VWFC domain-containing protein</fullName>
    </recommendedName>
</protein>
<accession>A0A8S3SJV2</accession>
<dbReference type="PANTHER" id="PTHR46252">
    <property type="entry name" value="BRORIN FAMILY MEMBER"/>
    <property type="match status" value="1"/>
</dbReference>
<dbReference type="Pfam" id="PF23331">
    <property type="entry name" value="VWC2L_C"/>
    <property type="match status" value="1"/>
</dbReference>
<dbReference type="InterPro" id="IPR001007">
    <property type="entry name" value="VWF_dom"/>
</dbReference>
<dbReference type="OrthoDB" id="6152256at2759"/>